<organism evidence="5 6">
    <name type="scientific">Tupaia chinensis</name>
    <name type="common">Chinese tree shrew</name>
    <name type="synonym">Tupaia belangeri chinensis</name>
    <dbReference type="NCBI Taxonomy" id="246437"/>
    <lineage>
        <taxon>Eukaryota</taxon>
        <taxon>Metazoa</taxon>
        <taxon>Chordata</taxon>
        <taxon>Craniata</taxon>
        <taxon>Vertebrata</taxon>
        <taxon>Euteleostomi</taxon>
        <taxon>Mammalia</taxon>
        <taxon>Eutheria</taxon>
        <taxon>Euarchontoglires</taxon>
        <taxon>Scandentia</taxon>
        <taxon>Tupaiidae</taxon>
        <taxon>Tupaia</taxon>
    </lineage>
</organism>
<dbReference type="GO" id="GO:0006412">
    <property type="term" value="P:translation"/>
    <property type="evidence" value="ECO:0007669"/>
    <property type="project" value="InterPro"/>
</dbReference>
<dbReference type="Gene3D" id="3.30.420.100">
    <property type="match status" value="1"/>
</dbReference>
<dbReference type="GO" id="GO:0008097">
    <property type="term" value="F:5S rRNA binding"/>
    <property type="evidence" value="ECO:0007669"/>
    <property type="project" value="InterPro"/>
</dbReference>
<dbReference type="eggNOG" id="ENOG502R54H">
    <property type="taxonomic scope" value="Eukaryota"/>
</dbReference>
<keyword evidence="6" id="KW-1185">Reference proteome</keyword>
<accession>L9JDS6</accession>
<evidence type="ECO:0000313" key="6">
    <source>
        <dbReference type="Proteomes" id="UP000011518"/>
    </source>
</evidence>
<dbReference type="STRING" id="246437.L9JDS6"/>
<dbReference type="PANTHER" id="PTHR47399">
    <property type="entry name" value="TRANSMEMBRANE PROTEIN 121B"/>
    <property type="match status" value="1"/>
</dbReference>
<dbReference type="PANTHER" id="PTHR47399:SF1">
    <property type="entry name" value="TRANSMEMBRANE PROTEIN 121B"/>
    <property type="match status" value="1"/>
</dbReference>
<dbReference type="InterPro" id="IPR032776">
    <property type="entry name" value="CECR6/TMEM121"/>
</dbReference>
<gene>
    <name evidence="5" type="ORF">TREES_T100007862</name>
</gene>
<reference evidence="6" key="2">
    <citation type="journal article" date="2013" name="Nat. Commun.">
        <title>Genome of the Chinese tree shrew.</title>
        <authorList>
            <person name="Fan Y."/>
            <person name="Huang Z.Y."/>
            <person name="Cao C.C."/>
            <person name="Chen C.S."/>
            <person name="Chen Y.X."/>
            <person name="Fan D.D."/>
            <person name="He J."/>
            <person name="Hou H.L."/>
            <person name="Hu L."/>
            <person name="Hu X.T."/>
            <person name="Jiang X.T."/>
            <person name="Lai R."/>
            <person name="Lang Y.S."/>
            <person name="Liang B."/>
            <person name="Liao S.G."/>
            <person name="Mu D."/>
            <person name="Ma Y.Y."/>
            <person name="Niu Y.Y."/>
            <person name="Sun X.Q."/>
            <person name="Xia J.Q."/>
            <person name="Xiao J."/>
            <person name="Xiong Z.Q."/>
            <person name="Xu L."/>
            <person name="Yang L."/>
            <person name="Zhang Y."/>
            <person name="Zhao W."/>
            <person name="Zhao X.D."/>
            <person name="Zheng Y.T."/>
            <person name="Zhou J.M."/>
            <person name="Zhu Y.B."/>
            <person name="Zhang G.J."/>
            <person name="Wang J."/>
            <person name="Yao Y.G."/>
        </authorList>
    </citation>
    <scope>NUCLEOTIDE SEQUENCE [LARGE SCALE GENOMIC DNA]</scope>
</reference>
<dbReference type="InterPro" id="IPR026624">
    <property type="entry name" value="CECR6"/>
</dbReference>
<dbReference type="SUPFAM" id="SSF53137">
    <property type="entry name" value="Translational machinery components"/>
    <property type="match status" value="1"/>
</dbReference>
<keyword evidence="3" id="KW-0689">Ribosomal protein</keyword>
<dbReference type="EMBL" id="KB321041">
    <property type="protein sequence ID" value="ELW48488.1"/>
    <property type="molecule type" value="Genomic_DNA"/>
</dbReference>
<dbReference type="InParanoid" id="L9JDS6"/>
<dbReference type="GO" id="GO:0003735">
    <property type="term" value="F:structural constituent of ribosome"/>
    <property type="evidence" value="ECO:0007669"/>
    <property type="project" value="InterPro"/>
</dbReference>
<evidence type="ECO:0000256" key="1">
    <source>
        <dbReference type="ARBA" id="ARBA00007116"/>
    </source>
</evidence>
<comment type="similarity">
    <text evidence="2">Belongs to the TMEM121 family.</text>
</comment>
<evidence type="ECO:0000256" key="4">
    <source>
        <dbReference type="ARBA" id="ARBA00023274"/>
    </source>
</evidence>
<reference evidence="6" key="1">
    <citation type="submission" date="2012-07" db="EMBL/GenBank/DDBJ databases">
        <title>Genome of the Chinese tree shrew, a rising model animal genetically related to primates.</title>
        <authorList>
            <person name="Zhang G."/>
            <person name="Fan Y."/>
            <person name="Yao Y."/>
            <person name="Huang Z."/>
        </authorList>
    </citation>
    <scope>NUCLEOTIDE SEQUENCE [LARGE SCALE GENOMIC DNA]</scope>
</reference>
<evidence type="ECO:0000256" key="2">
    <source>
        <dbReference type="ARBA" id="ARBA00007711"/>
    </source>
</evidence>
<dbReference type="InterPro" id="IPR005485">
    <property type="entry name" value="Rbsml_uL18_euk_arch"/>
</dbReference>
<sequence length="386" mass="41842">MGPYEEGDLQQLFSPAGVYFGPLESLPRYPALSGTTCTVAGGAGEFAFAYLAWLIYSIAFTPKVVLILGTSILDLIELRAPFGTTGFRLTMALSVPLLYSLVRAISEAGAPPGSAGPLQLQPQQHRAAGCFLGTCLDLLDSFSLVELTLEGRVPLPAHLRYLLIGVYFLTLASPVLWLYELNAAAASSWGQASGPGSCSRLLRLLGGCLVDVPLLALRCLLVEKAPYAEGQRPVLDRFGLDEIYEGQVEVTGDEYSVESIDGQPGAFTCSLDAGLARTTTGNKVFGALKGAVDGGLSIPHGTKRFPGYDSESKESNAEVHRKHIMGQDVADYMRYLMEEDEDAYKKQFSQYIKDNGTPGKDQAGCFSWRCSRREQLLHLWQGFCTQ</sequence>
<comment type="similarity">
    <text evidence="1">Belongs to the universal ribosomal protein uL18 family.</text>
</comment>
<dbReference type="PRINTS" id="PR00058">
    <property type="entry name" value="RIBOSOMALL5"/>
</dbReference>
<dbReference type="GO" id="GO:1990904">
    <property type="term" value="C:ribonucleoprotein complex"/>
    <property type="evidence" value="ECO:0007669"/>
    <property type="project" value="UniProtKB-KW"/>
</dbReference>
<keyword evidence="4" id="KW-0687">Ribonucleoprotein</keyword>
<protein>
    <submittedName>
        <fullName evidence="5">Cat eye syndrome critical region protein 6 like protein</fullName>
    </submittedName>
</protein>
<evidence type="ECO:0000256" key="3">
    <source>
        <dbReference type="ARBA" id="ARBA00022980"/>
    </source>
</evidence>
<dbReference type="Pfam" id="PF17144">
    <property type="entry name" value="Ribosomal_L5e"/>
    <property type="match status" value="1"/>
</dbReference>
<dbReference type="Pfam" id="PF14997">
    <property type="entry name" value="CECR6_TMEM121"/>
    <property type="match status" value="1"/>
</dbReference>
<name>L9JDS6_TUPCH</name>
<dbReference type="Proteomes" id="UP000011518">
    <property type="component" value="Unassembled WGS sequence"/>
</dbReference>
<proteinExistence type="inferred from homology"/>
<dbReference type="AlphaFoldDB" id="L9JDS6"/>
<evidence type="ECO:0000313" key="5">
    <source>
        <dbReference type="EMBL" id="ELW48488.1"/>
    </source>
</evidence>
<dbReference type="GO" id="GO:0005840">
    <property type="term" value="C:ribosome"/>
    <property type="evidence" value="ECO:0007669"/>
    <property type="project" value="UniProtKB-KW"/>
</dbReference>